<proteinExistence type="predicted"/>
<dbReference type="Pfam" id="PF13489">
    <property type="entry name" value="Methyltransf_23"/>
    <property type="match status" value="1"/>
</dbReference>
<name>A0A0F9NAK3_9ZZZZ</name>
<reference evidence="1" key="1">
    <citation type="journal article" date="2015" name="Nature">
        <title>Complex archaea that bridge the gap between prokaryotes and eukaryotes.</title>
        <authorList>
            <person name="Spang A."/>
            <person name="Saw J.H."/>
            <person name="Jorgensen S.L."/>
            <person name="Zaremba-Niedzwiedzka K."/>
            <person name="Martijn J."/>
            <person name="Lind A.E."/>
            <person name="van Eijk R."/>
            <person name="Schleper C."/>
            <person name="Guy L."/>
            <person name="Ettema T.J."/>
        </authorList>
    </citation>
    <scope>NUCLEOTIDE SEQUENCE</scope>
</reference>
<dbReference type="EMBL" id="LAZR01004398">
    <property type="protein sequence ID" value="KKN08967.1"/>
    <property type="molecule type" value="Genomic_DNA"/>
</dbReference>
<gene>
    <name evidence="1" type="ORF">LCGC14_1051360</name>
</gene>
<protein>
    <recommendedName>
        <fullName evidence="2">Methyltransferase domain-containing protein</fullName>
    </recommendedName>
</protein>
<dbReference type="Gene3D" id="3.40.50.150">
    <property type="entry name" value="Vaccinia Virus protein VP39"/>
    <property type="match status" value="1"/>
</dbReference>
<dbReference type="InterPro" id="IPR029063">
    <property type="entry name" value="SAM-dependent_MTases_sf"/>
</dbReference>
<evidence type="ECO:0008006" key="2">
    <source>
        <dbReference type="Google" id="ProtNLM"/>
    </source>
</evidence>
<evidence type="ECO:0000313" key="1">
    <source>
        <dbReference type="EMBL" id="KKN08967.1"/>
    </source>
</evidence>
<sequence>MKNIEEFTRNLKNKIDGISFSFGKNWKNYLNSLSIEKIQIAKQSLKDFLGNITGKTCIDIGSGSGIFSYSMYALGAKEITSVDIDPFSLQCSNYLRSKVKNPERWNIYQSSILDKKFISQSGKYDIVYSWGVLHHTGNMWEAIKNAASLVNDNGIFFLAIYNKTRSSRFWLKVKKVYNLSPEIGKKLMNFLLYSGMYFILPLLSLKNPLTGLKNYKKNRGMDPMTDIKDWLGGYPFEVATFKEIVTFLNRIDQNFKLVKYNKVDPGVNANNELVFKNVK</sequence>
<comment type="caution">
    <text evidence="1">The sequence shown here is derived from an EMBL/GenBank/DDBJ whole genome shotgun (WGS) entry which is preliminary data.</text>
</comment>
<dbReference type="AlphaFoldDB" id="A0A0F9NAK3"/>
<dbReference type="SUPFAM" id="SSF53335">
    <property type="entry name" value="S-adenosyl-L-methionine-dependent methyltransferases"/>
    <property type="match status" value="1"/>
</dbReference>
<accession>A0A0F9NAK3</accession>
<organism evidence="1">
    <name type="scientific">marine sediment metagenome</name>
    <dbReference type="NCBI Taxonomy" id="412755"/>
    <lineage>
        <taxon>unclassified sequences</taxon>
        <taxon>metagenomes</taxon>
        <taxon>ecological metagenomes</taxon>
    </lineage>
</organism>
<dbReference type="CDD" id="cd02440">
    <property type="entry name" value="AdoMet_MTases"/>
    <property type="match status" value="1"/>
</dbReference>